<dbReference type="Pfam" id="PF12833">
    <property type="entry name" value="HTH_18"/>
    <property type="match status" value="1"/>
</dbReference>
<dbReference type="Gene3D" id="1.10.10.60">
    <property type="entry name" value="Homeodomain-like"/>
    <property type="match status" value="2"/>
</dbReference>
<protein>
    <submittedName>
        <fullName evidence="4">AraC family transcriptional regulator</fullName>
    </submittedName>
</protein>
<dbReference type="OrthoDB" id="34150at2"/>
<dbReference type="Pfam" id="PF06719">
    <property type="entry name" value="AraC_N"/>
    <property type="match status" value="1"/>
</dbReference>
<dbReference type="SUPFAM" id="SSF46689">
    <property type="entry name" value="Homeodomain-like"/>
    <property type="match status" value="2"/>
</dbReference>
<sequence>MSSLASIHAQINRVLDRMDSGEGIRPTELPGLRTVRCHKNIPRSSVLYEPSIVMVTSGSKRGYVGSRSFVYDTENYLVLAAPLPFECETFCEPHAPLRGVSILLDMAVLADLVLKLPPAPAQANPQPRTIDATPLPEALAEAALRLLEAYENPNDRMILGPQIMREITYRVLTGPRGQVLRDLLAMQGNISQVYRAMHRIHTEYDRQLDIPTLACDAGMSLSAFHHHFKNMTSTSPLQYLKTTRLHKARLMMIQEGIGPSAAATRVGYESPSQFSREFKRLFGVSPAEEALRLRSNLGAQTQPPLRVAMI</sequence>
<gene>
    <name evidence="4" type="ORF">FTW19_07280</name>
</gene>
<dbReference type="GO" id="GO:0003700">
    <property type="term" value="F:DNA-binding transcription factor activity"/>
    <property type="evidence" value="ECO:0007669"/>
    <property type="project" value="InterPro"/>
</dbReference>
<dbReference type="EMBL" id="CP042806">
    <property type="protein sequence ID" value="QEE27814.1"/>
    <property type="molecule type" value="Genomic_DNA"/>
</dbReference>
<name>A0A5B9E898_9BACT</name>
<keyword evidence="1" id="KW-0805">Transcription regulation</keyword>
<dbReference type="InterPro" id="IPR009057">
    <property type="entry name" value="Homeodomain-like_sf"/>
</dbReference>
<dbReference type="InterPro" id="IPR018060">
    <property type="entry name" value="HTH_AraC"/>
</dbReference>
<evidence type="ECO:0000259" key="3">
    <source>
        <dbReference type="PROSITE" id="PS01124"/>
    </source>
</evidence>
<keyword evidence="2" id="KW-0804">Transcription</keyword>
<organism evidence="4 5">
    <name type="scientific">Terriglobus albidus</name>
    <dbReference type="NCBI Taxonomy" id="1592106"/>
    <lineage>
        <taxon>Bacteria</taxon>
        <taxon>Pseudomonadati</taxon>
        <taxon>Acidobacteriota</taxon>
        <taxon>Terriglobia</taxon>
        <taxon>Terriglobales</taxon>
        <taxon>Acidobacteriaceae</taxon>
        <taxon>Terriglobus</taxon>
    </lineage>
</organism>
<dbReference type="Proteomes" id="UP000321820">
    <property type="component" value="Chromosome"/>
</dbReference>
<dbReference type="PROSITE" id="PS01124">
    <property type="entry name" value="HTH_ARAC_FAMILY_2"/>
    <property type="match status" value="1"/>
</dbReference>
<dbReference type="RefSeq" id="WP_147647004.1">
    <property type="nucleotide sequence ID" value="NZ_CP042806.1"/>
</dbReference>
<dbReference type="InterPro" id="IPR009594">
    <property type="entry name" value="Tscrpt_reg_HTH_AraC_N"/>
</dbReference>
<dbReference type="KEGG" id="talb:FTW19_07280"/>
<reference evidence="4 5" key="1">
    <citation type="submission" date="2019-08" db="EMBL/GenBank/DDBJ databases">
        <title>Complete genome sequence of Terriglobus albidus strain ORNL.</title>
        <authorList>
            <person name="Podar M."/>
        </authorList>
    </citation>
    <scope>NUCLEOTIDE SEQUENCE [LARGE SCALE GENOMIC DNA]</scope>
    <source>
        <strain evidence="4 5">ORNL</strain>
    </source>
</reference>
<feature type="domain" description="HTH araC/xylS-type" evidence="3">
    <location>
        <begin position="194"/>
        <end position="292"/>
    </location>
</feature>
<dbReference type="PANTHER" id="PTHR43436:SF2">
    <property type="entry name" value="ARAC_XYLS FAMILY TRANSCRIPTIONAL REGULATOR"/>
    <property type="match status" value="1"/>
</dbReference>
<dbReference type="SMART" id="SM00342">
    <property type="entry name" value="HTH_ARAC"/>
    <property type="match status" value="1"/>
</dbReference>
<proteinExistence type="predicted"/>
<dbReference type="GO" id="GO:0043565">
    <property type="term" value="F:sequence-specific DNA binding"/>
    <property type="evidence" value="ECO:0007669"/>
    <property type="project" value="InterPro"/>
</dbReference>
<dbReference type="AlphaFoldDB" id="A0A5B9E898"/>
<keyword evidence="5" id="KW-1185">Reference proteome</keyword>
<evidence type="ECO:0000313" key="5">
    <source>
        <dbReference type="Proteomes" id="UP000321820"/>
    </source>
</evidence>
<evidence type="ECO:0000256" key="2">
    <source>
        <dbReference type="ARBA" id="ARBA00023163"/>
    </source>
</evidence>
<evidence type="ECO:0000313" key="4">
    <source>
        <dbReference type="EMBL" id="QEE27814.1"/>
    </source>
</evidence>
<dbReference type="PANTHER" id="PTHR43436">
    <property type="entry name" value="ARAC-FAMILY TRANSCRIPTIONAL REGULATOR"/>
    <property type="match status" value="1"/>
</dbReference>
<evidence type="ECO:0000256" key="1">
    <source>
        <dbReference type="ARBA" id="ARBA00023015"/>
    </source>
</evidence>
<accession>A0A5B9E898</accession>